<feature type="transmembrane region" description="Helical" evidence="8">
    <location>
        <begin position="7"/>
        <end position="26"/>
    </location>
</feature>
<proteinExistence type="inferred from homology"/>
<keyword evidence="4 8" id="KW-1003">Cell membrane</keyword>
<dbReference type="RefSeq" id="WP_148379316.1">
    <property type="nucleotide sequence ID" value="NZ_VSIY01000014.1"/>
</dbReference>
<evidence type="ECO:0000256" key="2">
    <source>
        <dbReference type="ARBA" id="ARBA00009142"/>
    </source>
</evidence>
<evidence type="ECO:0000256" key="3">
    <source>
        <dbReference type="ARBA" id="ARBA00022448"/>
    </source>
</evidence>
<feature type="transmembrane region" description="Helical" evidence="8">
    <location>
        <begin position="178"/>
        <end position="195"/>
    </location>
</feature>
<dbReference type="Proteomes" id="UP000322080">
    <property type="component" value="Unassembled WGS sequence"/>
</dbReference>
<dbReference type="EMBL" id="VSIY01000014">
    <property type="protein sequence ID" value="TYB80062.1"/>
    <property type="molecule type" value="Genomic_DNA"/>
</dbReference>
<dbReference type="Pfam" id="PF01925">
    <property type="entry name" value="TauE"/>
    <property type="match status" value="1"/>
</dbReference>
<evidence type="ECO:0000313" key="9">
    <source>
        <dbReference type="EMBL" id="TYB80062.1"/>
    </source>
</evidence>
<keyword evidence="10" id="KW-1185">Reference proteome</keyword>
<gene>
    <name evidence="9" type="ORF">FVF75_14615</name>
</gene>
<feature type="transmembrane region" description="Helical" evidence="8">
    <location>
        <begin position="82"/>
        <end position="103"/>
    </location>
</feature>
<sequence>MDAILAGMPLWLIVTAVGITLFAGFVKGAVGFAFPMIVLSGLGSFLPAETALAILILPTVVTNVFQAFRQGLGAALVVVRRYWLFLLIMVAFLVSSAQLVAIIPESVLLVLVGVPMVLFAILQLSRWTLNLRPGTRTRDELLIGGFAGFIGGMSGSWGPPTVLYLTAIGAEKSEAMRAQGVIYGIGAVALLAAHLQSGVLNAATIPLSAAALVPALAGMALGLRVHDRMPQSTFRRAMLVVLLFAGLNLVRRGLML</sequence>
<keyword evidence="6 8" id="KW-1133">Transmembrane helix</keyword>
<comment type="subcellular location">
    <subcellularLocation>
        <location evidence="1 8">Cell membrane</location>
        <topology evidence="1 8">Multi-pass membrane protein</topology>
    </subcellularLocation>
</comment>
<dbReference type="PANTHER" id="PTHR30269:SF32">
    <property type="entry name" value="MEMBRANE TRANSPORTER PROTEIN-RELATED"/>
    <property type="match status" value="1"/>
</dbReference>
<evidence type="ECO:0000256" key="1">
    <source>
        <dbReference type="ARBA" id="ARBA00004651"/>
    </source>
</evidence>
<feature type="transmembrane region" description="Helical" evidence="8">
    <location>
        <begin position="141"/>
        <end position="158"/>
    </location>
</feature>
<organism evidence="9 10">
    <name type="scientific">Maritimibacter fusiformis</name>
    <dbReference type="NCBI Taxonomy" id="2603819"/>
    <lineage>
        <taxon>Bacteria</taxon>
        <taxon>Pseudomonadati</taxon>
        <taxon>Pseudomonadota</taxon>
        <taxon>Alphaproteobacteria</taxon>
        <taxon>Rhodobacterales</taxon>
        <taxon>Roseobacteraceae</taxon>
        <taxon>Maritimibacter</taxon>
    </lineage>
</organism>
<comment type="similarity">
    <text evidence="2 8">Belongs to the 4-toluene sulfonate uptake permease (TSUP) (TC 2.A.102) family.</text>
</comment>
<feature type="transmembrane region" description="Helical" evidence="8">
    <location>
        <begin position="202"/>
        <end position="221"/>
    </location>
</feature>
<evidence type="ECO:0000256" key="5">
    <source>
        <dbReference type="ARBA" id="ARBA00022692"/>
    </source>
</evidence>
<evidence type="ECO:0000256" key="4">
    <source>
        <dbReference type="ARBA" id="ARBA00022475"/>
    </source>
</evidence>
<evidence type="ECO:0000256" key="7">
    <source>
        <dbReference type="ARBA" id="ARBA00023136"/>
    </source>
</evidence>
<dbReference type="InterPro" id="IPR052017">
    <property type="entry name" value="TSUP"/>
</dbReference>
<comment type="caution">
    <text evidence="9">The sequence shown here is derived from an EMBL/GenBank/DDBJ whole genome shotgun (WGS) entry which is preliminary data.</text>
</comment>
<feature type="transmembrane region" description="Helical" evidence="8">
    <location>
        <begin position="233"/>
        <end position="250"/>
    </location>
</feature>
<accession>A0A5D0REX1</accession>
<protein>
    <recommendedName>
        <fullName evidence="8">Probable membrane transporter protein</fullName>
    </recommendedName>
</protein>
<keyword evidence="3" id="KW-0813">Transport</keyword>
<dbReference type="AlphaFoldDB" id="A0A5D0REX1"/>
<reference evidence="9 10" key="1">
    <citation type="submission" date="2019-08" db="EMBL/GenBank/DDBJ databases">
        <title>Identification of a novel species of the genus Boseongicola.</title>
        <authorList>
            <person name="Zhang X.-Q."/>
        </authorList>
    </citation>
    <scope>NUCLEOTIDE SEQUENCE [LARGE SCALE GENOMIC DNA]</scope>
    <source>
        <strain evidence="9 10">HY14</strain>
    </source>
</reference>
<evidence type="ECO:0000256" key="8">
    <source>
        <dbReference type="RuleBase" id="RU363041"/>
    </source>
</evidence>
<feature type="transmembrane region" description="Helical" evidence="8">
    <location>
        <begin position="109"/>
        <end position="129"/>
    </location>
</feature>
<keyword evidence="5 8" id="KW-0812">Transmembrane</keyword>
<name>A0A5D0REX1_9RHOB</name>
<evidence type="ECO:0000256" key="6">
    <source>
        <dbReference type="ARBA" id="ARBA00022989"/>
    </source>
</evidence>
<dbReference type="PANTHER" id="PTHR30269">
    <property type="entry name" value="TRANSMEMBRANE PROTEIN YFCA"/>
    <property type="match status" value="1"/>
</dbReference>
<feature type="transmembrane region" description="Helical" evidence="8">
    <location>
        <begin position="32"/>
        <end position="61"/>
    </location>
</feature>
<dbReference type="GO" id="GO:0005886">
    <property type="term" value="C:plasma membrane"/>
    <property type="evidence" value="ECO:0007669"/>
    <property type="project" value="UniProtKB-SubCell"/>
</dbReference>
<dbReference type="InterPro" id="IPR002781">
    <property type="entry name" value="TM_pro_TauE-like"/>
</dbReference>
<evidence type="ECO:0000313" key="10">
    <source>
        <dbReference type="Proteomes" id="UP000322080"/>
    </source>
</evidence>
<keyword evidence="7 8" id="KW-0472">Membrane</keyword>